<reference evidence="10 11" key="1">
    <citation type="submission" date="2022-06" db="EMBL/GenBank/DDBJ databases">
        <title>Isolation of gut microbiota from human fecal samples.</title>
        <authorList>
            <person name="Pamer E.G."/>
            <person name="Barat B."/>
            <person name="Waligurski E."/>
            <person name="Medina S."/>
            <person name="Paddock L."/>
            <person name="Mostad J."/>
        </authorList>
    </citation>
    <scope>NUCLEOTIDE SEQUENCE [LARGE SCALE GENOMIC DNA]</scope>
    <source>
        <strain evidence="10 11">DFI.6.1</strain>
    </source>
</reference>
<dbReference type="CDD" id="cd00808">
    <property type="entry name" value="GluRS_core"/>
    <property type="match status" value="1"/>
</dbReference>
<dbReference type="InterPro" id="IPR045462">
    <property type="entry name" value="aa-tRNA-synth_I_cd-bd"/>
</dbReference>
<sequence length="487" mass="55279">MMNKVRVRYAPSPTGFLHIGNARTAMFNYLFAKHYGGDFVLRIEDTDIERNVEGGEESQLHYLNWLGIDPDESPQKPGACGPYRQMERLDLYRAIVDEMLEKGYAYKCFCTAEELAEVKAIQEAQGQAPMYNRKCTHLSAEEIAEKEAAGMPYVIRVKVPEGKTYTFDDMIRGTISFESKDIGDWVIVKSNGIPTYNFAVVVDDHLMNITHVFRGEEHISNTPKQLMIYDLMGWEPPKYGHMTLIVNENKKKLSKRDHSIMQYISQYDESGYLPEAMFNFMALLGWSPEGEEEIFSKEELIAQFSEHRLSKAPSVFDVNKLKWVNAQYIHKMDSDAFYAHALPYLKAAIENPDIDLKALCAIIQPRIETFGEIKDAVDFFNALPSYDNALYTHKKMKTNAEIALASLKLVVPVLEKQEEWSNEALYETLCAIAKEHALKNGQVLWPVRTALSGKERTAGGATEIAFLLGKSETLKRLQQGIAQLEAA</sequence>
<dbReference type="SUPFAM" id="SSF52374">
    <property type="entry name" value="Nucleotidylyl transferase"/>
    <property type="match status" value="1"/>
</dbReference>
<evidence type="ECO:0000313" key="11">
    <source>
        <dbReference type="Proteomes" id="UP001524435"/>
    </source>
</evidence>
<dbReference type="Proteomes" id="UP001524435">
    <property type="component" value="Unassembled WGS sequence"/>
</dbReference>
<dbReference type="PANTHER" id="PTHR43311">
    <property type="entry name" value="GLUTAMATE--TRNA LIGASE"/>
    <property type="match status" value="1"/>
</dbReference>
<keyword evidence="4 7" id="KW-0067">ATP-binding</keyword>
<keyword evidence="3 7" id="KW-0547">Nucleotide-binding</keyword>
<keyword evidence="6 7" id="KW-0030">Aminoacyl-tRNA synthetase</keyword>
<comment type="catalytic activity">
    <reaction evidence="7">
        <text>tRNA(Glu) + L-glutamate + ATP = L-glutamyl-tRNA(Glu) + AMP + diphosphate</text>
        <dbReference type="Rhea" id="RHEA:23540"/>
        <dbReference type="Rhea" id="RHEA-COMP:9663"/>
        <dbReference type="Rhea" id="RHEA-COMP:9680"/>
        <dbReference type="ChEBI" id="CHEBI:29985"/>
        <dbReference type="ChEBI" id="CHEBI:30616"/>
        <dbReference type="ChEBI" id="CHEBI:33019"/>
        <dbReference type="ChEBI" id="CHEBI:78442"/>
        <dbReference type="ChEBI" id="CHEBI:78520"/>
        <dbReference type="ChEBI" id="CHEBI:456215"/>
        <dbReference type="EC" id="6.1.1.17"/>
    </reaction>
</comment>
<dbReference type="PANTHER" id="PTHR43311:SF2">
    <property type="entry name" value="GLUTAMATE--TRNA LIGASE, MITOCHONDRIAL-RELATED"/>
    <property type="match status" value="1"/>
</dbReference>
<evidence type="ECO:0000256" key="4">
    <source>
        <dbReference type="ARBA" id="ARBA00022840"/>
    </source>
</evidence>
<keyword evidence="7" id="KW-0862">Zinc</keyword>
<accession>A0ABT1SLH1</accession>
<feature type="binding site" evidence="7">
    <location>
        <position position="110"/>
    </location>
    <ligand>
        <name>Zn(2+)</name>
        <dbReference type="ChEBI" id="CHEBI:29105"/>
    </ligand>
</feature>
<evidence type="ECO:0000313" key="10">
    <source>
        <dbReference type="EMBL" id="MCQ5122075.1"/>
    </source>
</evidence>
<keyword evidence="7" id="KW-0963">Cytoplasm</keyword>
<dbReference type="InterPro" id="IPR004527">
    <property type="entry name" value="Glu-tRNA-ligase_bac/mito"/>
</dbReference>
<comment type="caution">
    <text evidence="10">The sequence shown here is derived from an EMBL/GenBank/DDBJ whole genome shotgun (WGS) entry which is preliminary data.</text>
</comment>
<name>A0ABT1SLH1_9FIRM</name>
<evidence type="ECO:0000259" key="8">
    <source>
        <dbReference type="Pfam" id="PF00749"/>
    </source>
</evidence>
<feature type="domain" description="Glutamyl/glutaminyl-tRNA synthetase class Ib catalytic" evidence="8">
    <location>
        <begin position="4"/>
        <end position="323"/>
    </location>
</feature>
<dbReference type="InterPro" id="IPR020751">
    <property type="entry name" value="aa-tRNA-synth_I_codon-bd_sub2"/>
</dbReference>
<keyword evidence="7" id="KW-0479">Metal-binding</keyword>
<dbReference type="InterPro" id="IPR049940">
    <property type="entry name" value="GluQ/Sye"/>
</dbReference>
<evidence type="ECO:0000256" key="3">
    <source>
        <dbReference type="ARBA" id="ARBA00022741"/>
    </source>
</evidence>
<dbReference type="EC" id="6.1.1.17" evidence="7"/>
<dbReference type="InterPro" id="IPR008925">
    <property type="entry name" value="aa_tRNA-synth_I_cd-bd_sf"/>
</dbReference>
<evidence type="ECO:0000256" key="1">
    <source>
        <dbReference type="ARBA" id="ARBA00007894"/>
    </source>
</evidence>
<evidence type="ECO:0000256" key="5">
    <source>
        <dbReference type="ARBA" id="ARBA00022917"/>
    </source>
</evidence>
<dbReference type="InterPro" id="IPR033910">
    <property type="entry name" value="GluRS_core"/>
</dbReference>
<keyword evidence="2 7" id="KW-0436">Ligase</keyword>
<feature type="binding site" evidence="7">
    <location>
        <position position="255"/>
    </location>
    <ligand>
        <name>ATP</name>
        <dbReference type="ChEBI" id="CHEBI:30616"/>
    </ligand>
</feature>
<feature type="binding site" evidence="7">
    <location>
        <position position="108"/>
    </location>
    <ligand>
        <name>Zn(2+)</name>
        <dbReference type="ChEBI" id="CHEBI:29105"/>
    </ligand>
</feature>
<dbReference type="Gene3D" id="3.40.50.620">
    <property type="entry name" value="HUPs"/>
    <property type="match status" value="1"/>
</dbReference>
<comment type="subcellular location">
    <subcellularLocation>
        <location evidence="7">Cytoplasm</location>
    </subcellularLocation>
</comment>
<feature type="domain" description="Aminoacyl-tRNA synthetase class I anticodon-binding" evidence="9">
    <location>
        <begin position="337"/>
        <end position="481"/>
    </location>
</feature>
<keyword evidence="11" id="KW-1185">Reference proteome</keyword>
<evidence type="ECO:0000256" key="7">
    <source>
        <dbReference type="HAMAP-Rule" id="MF_00022"/>
    </source>
</evidence>
<gene>
    <name evidence="7 10" type="primary">gltX</name>
    <name evidence="10" type="ORF">NE663_07365</name>
</gene>
<dbReference type="SUPFAM" id="SSF48163">
    <property type="entry name" value="An anticodon-binding domain of class I aminoacyl-tRNA synthetases"/>
    <property type="match status" value="1"/>
</dbReference>
<dbReference type="GO" id="GO:0004818">
    <property type="term" value="F:glutamate-tRNA ligase activity"/>
    <property type="evidence" value="ECO:0007669"/>
    <property type="project" value="UniProtKB-EC"/>
</dbReference>
<organism evidence="10 11">
    <name type="scientific">Massilicoli timonensis</name>
    <dbReference type="NCBI Taxonomy" id="2015901"/>
    <lineage>
        <taxon>Bacteria</taxon>
        <taxon>Bacillati</taxon>
        <taxon>Bacillota</taxon>
        <taxon>Erysipelotrichia</taxon>
        <taxon>Erysipelotrichales</taxon>
        <taxon>Erysipelotrichaceae</taxon>
        <taxon>Massilicoli</taxon>
    </lineage>
</organism>
<evidence type="ECO:0000256" key="2">
    <source>
        <dbReference type="ARBA" id="ARBA00022598"/>
    </source>
</evidence>
<evidence type="ECO:0000259" key="9">
    <source>
        <dbReference type="Pfam" id="PF19269"/>
    </source>
</evidence>
<dbReference type="InterPro" id="IPR001412">
    <property type="entry name" value="aa-tRNA-synth_I_CS"/>
</dbReference>
<dbReference type="EMBL" id="JANGCH010000009">
    <property type="protein sequence ID" value="MCQ5122075.1"/>
    <property type="molecule type" value="Genomic_DNA"/>
</dbReference>
<feature type="binding site" evidence="7">
    <location>
        <position position="135"/>
    </location>
    <ligand>
        <name>Zn(2+)</name>
        <dbReference type="ChEBI" id="CHEBI:29105"/>
    </ligand>
</feature>
<dbReference type="Gene3D" id="1.10.10.350">
    <property type="match status" value="1"/>
</dbReference>
<keyword evidence="5 7" id="KW-0648">Protein biosynthesis</keyword>
<protein>
    <recommendedName>
        <fullName evidence="7">Glutamate--tRNA ligase</fullName>
        <ecNumber evidence="7">6.1.1.17</ecNumber>
    </recommendedName>
    <alternativeName>
        <fullName evidence="7">Glutamyl-tRNA synthetase</fullName>
        <shortName evidence="7">GluRS</shortName>
    </alternativeName>
</protein>
<proteinExistence type="inferred from homology"/>
<comment type="function">
    <text evidence="7">Catalyzes the attachment of glutamate to tRNA(Glu) in a two-step reaction: glutamate is first activated by ATP to form Glu-AMP and then transferred to the acceptor end of tRNA(Glu).</text>
</comment>
<dbReference type="PROSITE" id="PS00178">
    <property type="entry name" value="AA_TRNA_LIGASE_I"/>
    <property type="match status" value="1"/>
</dbReference>
<dbReference type="Pfam" id="PF19269">
    <property type="entry name" value="Anticodon_2"/>
    <property type="match status" value="1"/>
</dbReference>
<dbReference type="HAMAP" id="MF_00022">
    <property type="entry name" value="Glu_tRNA_synth_type1"/>
    <property type="match status" value="1"/>
</dbReference>
<dbReference type="PRINTS" id="PR00987">
    <property type="entry name" value="TRNASYNTHGLU"/>
</dbReference>
<evidence type="ECO:0000256" key="6">
    <source>
        <dbReference type="ARBA" id="ARBA00023146"/>
    </source>
</evidence>
<comment type="similarity">
    <text evidence="1 7">Belongs to the class-I aminoacyl-tRNA synthetase family. Glutamate--tRNA ligase type 1 subfamily.</text>
</comment>
<dbReference type="InterPro" id="IPR020058">
    <property type="entry name" value="Glu/Gln-tRNA-synth_Ib_cat-dom"/>
</dbReference>
<dbReference type="NCBIfam" id="TIGR00464">
    <property type="entry name" value="gltX_bact"/>
    <property type="match status" value="1"/>
</dbReference>
<dbReference type="Pfam" id="PF00749">
    <property type="entry name" value="tRNA-synt_1c"/>
    <property type="match status" value="1"/>
</dbReference>
<feature type="short sequence motif" description="'HIGH' region" evidence="7">
    <location>
        <begin position="11"/>
        <end position="21"/>
    </location>
</feature>
<feature type="short sequence motif" description="'KMSKS' region" evidence="7">
    <location>
        <begin position="252"/>
        <end position="256"/>
    </location>
</feature>
<comment type="subunit">
    <text evidence="7">Monomer.</text>
</comment>
<dbReference type="InterPro" id="IPR014729">
    <property type="entry name" value="Rossmann-like_a/b/a_fold"/>
</dbReference>
<comment type="cofactor">
    <cofactor evidence="7">
        <name>Zn(2+)</name>
        <dbReference type="ChEBI" id="CHEBI:29105"/>
    </cofactor>
    <text evidence="7">Binds 1 zinc ion per subunit.</text>
</comment>
<feature type="binding site" evidence="7">
    <location>
        <position position="137"/>
    </location>
    <ligand>
        <name>Zn(2+)</name>
        <dbReference type="ChEBI" id="CHEBI:29105"/>
    </ligand>
</feature>
<dbReference type="InterPro" id="IPR000924">
    <property type="entry name" value="Glu/Gln-tRNA-synth"/>
</dbReference>